<name>A0A127FBS1_STEDE</name>
<dbReference type="InterPro" id="IPR029058">
    <property type="entry name" value="AB_hydrolase_fold"/>
</dbReference>
<dbReference type="EMBL" id="CP011971">
    <property type="protein sequence ID" value="AMN47867.1"/>
    <property type="molecule type" value="Genomic_DNA"/>
</dbReference>
<dbReference type="KEGG" id="sdf:ACG33_12310"/>
<accession>A0A127FBS1</accession>
<evidence type="ECO:0000313" key="3">
    <source>
        <dbReference type="Proteomes" id="UP000070250"/>
    </source>
</evidence>
<dbReference type="STRING" id="465721.ACG33_12310"/>
<reference evidence="2 3" key="1">
    <citation type="submission" date="2015-06" db="EMBL/GenBank/DDBJ databases">
        <title>A Comprehensive Approach to Explore the Metabolic and Phylogenetic Diversity of Bacterial Steroid Degradation in the Environment: Testosterone as an Example.</title>
        <authorList>
            <person name="Yang F.-C."/>
            <person name="Chen Y.-L."/>
            <person name="Yu C.-P."/>
            <person name="Tang S.-L."/>
            <person name="Wang P.-H."/>
            <person name="Ismail W."/>
            <person name="Wang C.-H."/>
            <person name="Yang C.-Y."/>
            <person name="Chiang Y.-R."/>
        </authorList>
    </citation>
    <scope>NUCLEOTIDE SEQUENCE [LARGE SCALE GENOMIC DNA]</scope>
    <source>
        <strain evidence="2 3">DSM 18526</strain>
    </source>
</reference>
<keyword evidence="3" id="KW-1185">Reference proteome</keyword>
<dbReference type="OrthoDB" id="100212at2"/>
<sequence>MSLSLAVAAAGDIEGQIEGDSGRRPPTARDAIETARFMTDRALASEYDPDGVVSIAPSGRRYVARIVRGDARRNGVSMQVITGGLDSLEQVANGRAVAQLFSSGRGARDGRQGADQDVSPVLNGLRWLDDTHVVFLWSDEREIPQVTRVDLIAGKVDRLTQHPSAVISFDIGAGGEILYQALLPSRPSSLAQALQEGFTVEPDTDAAALILGFVNTGPSADYYWNAQWFLQRPGSQPLHIRFGRDTALNSPQPAWLSPAGSRAIVSTNAIEMPERWNVYDDEYMAHAIRTAHLNPNDLTGRQVHQLFLLDADSAQVRPLWGAAAMSFGTEVSWSPDGGRLLLAPTFLPPQDEDPRGRSGTAAAVIDVETGRYSVLPIELNDSRVAALRWLTADRIELTVVRSGQIERRYFTKERGCWRAAEAPSRSAASPRVRFELRQSLDMPPRLFAVDVGSGKARLVLDPNPDLLTRFELGSVERIEGDTAAGERWAGLLFYPPGYRAERHYPLVIQSVYGSALTEGFTLYGVQQDAGLGPTLIASYPGRLLAARDILVLHMDVTRGMQFDTPAEPEIRQRAFEAAAQQLVQAGLVDRQRIGLLGFSRNGYYVEHTLTHSAFPFAAAISADNWDPSYMAHMLGGFDASAIDIHGAEPFGAGLVKWIERAPGFNAERVRTPLLTIVQSTGILDVLFKWELFARLRHLGKAVEMYVMPDAMYGAHNTQNPKQILAVQQRSIDWFDFWLNGREDADESKVHQYERWRVLRDRAMKAPSSRAAHVPR</sequence>
<evidence type="ECO:0000313" key="2">
    <source>
        <dbReference type="EMBL" id="AMN47867.1"/>
    </source>
</evidence>
<dbReference type="GO" id="GO:0006508">
    <property type="term" value="P:proteolysis"/>
    <property type="evidence" value="ECO:0007669"/>
    <property type="project" value="InterPro"/>
</dbReference>
<proteinExistence type="predicted"/>
<dbReference type="AlphaFoldDB" id="A0A127FBS1"/>
<dbReference type="GO" id="GO:0008236">
    <property type="term" value="F:serine-type peptidase activity"/>
    <property type="evidence" value="ECO:0007669"/>
    <property type="project" value="InterPro"/>
</dbReference>
<organism evidence="2 3">
    <name type="scientific">Steroidobacter denitrificans</name>
    <dbReference type="NCBI Taxonomy" id="465721"/>
    <lineage>
        <taxon>Bacteria</taxon>
        <taxon>Pseudomonadati</taxon>
        <taxon>Pseudomonadota</taxon>
        <taxon>Gammaproteobacteria</taxon>
        <taxon>Steroidobacterales</taxon>
        <taxon>Steroidobacteraceae</taxon>
        <taxon>Steroidobacter</taxon>
    </lineage>
</organism>
<dbReference type="SUPFAM" id="SSF82171">
    <property type="entry name" value="DPP6 N-terminal domain-like"/>
    <property type="match status" value="1"/>
</dbReference>
<dbReference type="Pfam" id="PF00326">
    <property type="entry name" value="Peptidase_S9"/>
    <property type="match status" value="1"/>
</dbReference>
<gene>
    <name evidence="2" type="ORF">ACG33_12310</name>
</gene>
<dbReference type="Proteomes" id="UP000070250">
    <property type="component" value="Chromosome"/>
</dbReference>
<dbReference type="SUPFAM" id="SSF53474">
    <property type="entry name" value="alpha/beta-Hydrolases"/>
    <property type="match status" value="1"/>
</dbReference>
<feature type="domain" description="Peptidase S9 prolyl oligopeptidase catalytic" evidence="1">
    <location>
        <begin position="575"/>
        <end position="739"/>
    </location>
</feature>
<dbReference type="Gene3D" id="3.40.50.1820">
    <property type="entry name" value="alpha/beta hydrolase"/>
    <property type="match status" value="1"/>
</dbReference>
<protein>
    <recommendedName>
        <fullName evidence="1">Peptidase S9 prolyl oligopeptidase catalytic domain-containing protein</fullName>
    </recommendedName>
</protein>
<evidence type="ECO:0000259" key="1">
    <source>
        <dbReference type="Pfam" id="PF00326"/>
    </source>
</evidence>
<dbReference type="RefSeq" id="WP_066921595.1">
    <property type="nucleotide sequence ID" value="NZ_CP011971.1"/>
</dbReference>
<dbReference type="InterPro" id="IPR001375">
    <property type="entry name" value="Peptidase_S9_cat"/>
</dbReference>